<feature type="chain" id="PRO_5040296759" description="DUF1664 domain-containing protein" evidence="3">
    <location>
        <begin position="23"/>
        <end position="324"/>
    </location>
</feature>
<feature type="compositionally biased region" description="Low complexity" evidence="1">
    <location>
        <begin position="219"/>
        <end position="232"/>
    </location>
</feature>
<evidence type="ECO:0000256" key="2">
    <source>
        <dbReference type="SAM" id="Phobius"/>
    </source>
</evidence>
<evidence type="ECO:0000256" key="1">
    <source>
        <dbReference type="SAM" id="MobiDB-lite"/>
    </source>
</evidence>
<feature type="domain" description="DUF1664" evidence="4">
    <location>
        <begin position="92"/>
        <end position="197"/>
    </location>
</feature>
<protein>
    <recommendedName>
        <fullName evidence="4">DUF1664 domain-containing protein</fullName>
    </recommendedName>
</protein>
<keyword evidence="6" id="KW-1185">Reference proteome</keyword>
<feature type="signal peptide" evidence="3">
    <location>
        <begin position="1"/>
        <end position="22"/>
    </location>
</feature>
<name>A0A9Q1KA52_9CARY</name>
<dbReference type="Proteomes" id="UP001153076">
    <property type="component" value="Unassembled WGS sequence"/>
</dbReference>
<dbReference type="InterPro" id="IPR012458">
    <property type="entry name" value="DUF1664"/>
</dbReference>
<keyword evidence="2" id="KW-1133">Transmembrane helix</keyword>
<dbReference type="PANTHER" id="PTHR47289:SF2">
    <property type="entry name" value="TRANSCRIPTION FACTOR, PUTATIVE (DUF1664)-RELATED"/>
    <property type="match status" value="1"/>
</dbReference>
<feature type="region of interest" description="Disordered" evidence="1">
    <location>
        <begin position="217"/>
        <end position="249"/>
    </location>
</feature>
<gene>
    <name evidence="5" type="ORF">Cgig2_027054</name>
</gene>
<dbReference type="OrthoDB" id="544175at2759"/>
<reference evidence="5" key="1">
    <citation type="submission" date="2022-04" db="EMBL/GenBank/DDBJ databases">
        <title>Carnegiea gigantea Genome sequencing and assembly v2.</title>
        <authorList>
            <person name="Copetti D."/>
            <person name="Sanderson M.J."/>
            <person name="Burquez A."/>
            <person name="Wojciechowski M.F."/>
        </authorList>
    </citation>
    <scope>NUCLEOTIDE SEQUENCE</scope>
    <source>
        <strain evidence="5">SGP5-SGP5p</strain>
        <tissue evidence="5">Aerial part</tissue>
    </source>
</reference>
<evidence type="ECO:0000256" key="3">
    <source>
        <dbReference type="SAM" id="SignalP"/>
    </source>
</evidence>
<accession>A0A9Q1KA52</accession>
<dbReference type="AlphaFoldDB" id="A0A9Q1KA52"/>
<keyword evidence="3" id="KW-0732">Signal</keyword>
<feature type="region of interest" description="Disordered" evidence="1">
    <location>
        <begin position="284"/>
        <end position="308"/>
    </location>
</feature>
<dbReference type="PANTHER" id="PTHR47289">
    <property type="entry name" value="TRANSCRIPTION FACTOR, PUTATIVE (DUF1664)-RELATED"/>
    <property type="match status" value="1"/>
</dbReference>
<feature type="transmembrane region" description="Helical" evidence="2">
    <location>
        <begin position="95"/>
        <end position="111"/>
    </location>
</feature>
<dbReference type="Pfam" id="PF07889">
    <property type="entry name" value="DUF1664"/>
    <property type="match status" value="1"/>
</dbReference>
<keyword evidence="2" id="KW-0472">Membrane</keyword>
<evidence type="ECO:0000313" key="6">
    <source>
        <dbReference type="Proteomes" id="UP001153076"/>
    </source>
</evidence>
<organism evidence="5 6">
    <name type="scientific">Carnegiea gigantea</name>
    <dbReference type="NCBI Taxonomy" id="171969"/>
    <lineage>
        <taxon>Eukaryota</taxon>
        <taxon>Viridiplantae</taxon>
        <taxon>Streptophyta</taxon>
        <taxon>Embryophyta</taxon>
        <taxon>Tracheophyta</taxon>
        <taxon>Spermatophyta</taxon>
        <taxon>Magnoliopsida</taxon>
        <taxon>eudicotyledons</taxon>
        <taxon>Gunneridae</taxon>
        <taxon>Pentapetalae</taxon>
        <taxon>Caryophyllales</taxon>
        <taxon>Cactineae</taxon>
        <taxon>Cactaceae</taxon>
        <taxon>Cactoideae</taxon>
        <taxon>Echinocereeae</taxon>
        <taxon>Carnegiea</taxon>
    </lineage>
</organism>
<evidence type="ECO:0000259" key="4">
    <source>
        <dbReference type="Pfam" id="PF07889"/>
    </source>
</evidence>
<comment type="caution">
    <text evidence="5">The sequence shown here is derived from an EMBL/GenBank/DDBJ whole genome shotgun (WGS) entry which is preliminary data.</text>
</comment>
<dbReference type="EMBL" id="JAKOGI010000229">
    <property type="protein sequence ID" value="KAJ8439128.1"/>
    <property type="molecule type" value="Genomic_DNA"/>
</dbReference>
<evidence type="ECO:0000313" key="5">
    <source>
        <dbReference type="EMBL" id="KAJ8439128.1"/>
    </source>
</evidence>
<sequence length="324" mass="34760">MAMSLGKLTILIGAGILGSVLAKEGRMPSVSDVLSGALKIALKPIKQNDSASAVSKPRNDALIAQVNSLRQELQLLASNRPVTIVTSSVTGGRRYGVIIVIVVIGYGYIWWKGWKLPDFMFATRRALLDACNSVAKQLEQSTKRDLAAQIDNSSRKFDDIVTMDAATRDETTELRGEVTKLPPEIQSIGSYIRTLDSPSSSSRSALEQPQIRTFSRAGSLPLSIELPSPSASNGSPEAEKPLRNATSVSGLKVSQGICGAMDIAPSLGLSNGNHVSPRLFNRSHVPQNTETTPTAAPELPPRQPNVRSTGVLSRTISVIQNFKF</sequence>
<proteinExistence type="predicted"/>
<keyword evidence="2" id="KW-0812">Transmembrane</keyword>